<organism evidence="2 3">
    <name type="scientific">Aegilops tauschii subsp. strangulata</name>
    <name type="common">Goatgrass</name>
    <dbReference type="NCBI Taxonomy" id="200361"/>
    <lineage>
        <taxon>Eukaryota</taxon>
        <taxon>Viridiplantae</taxon>
        <taxon>Streptophyta</taxon>
        <taxon>Embryophyta</taxon>
        <taxon>Tracheophyta</taxon>
        <taxon>Spermatophyta</taxon>
        <taxon>Magnoliopsida</taxon>
        <taxon>Liliopsida</taxon>
        <taxon>Poales</taxon>
        <taxon>Poaceae</taxon>
        <taxon>BOP clade</taxon>
        <taxon>Pooideae</taxon>
        <taxon>Triticodae</taxon>
        <taxon>Triticeae</taxon>
        <taxon>Triticinae</taxon>
        <taxon>Aegilops</taxon>
    </lineage>
</organism>
<evidence type="ECO:0000313" key="3">
    <source>
        <dbReference type="Proteomes" id="UP000015105"/>
    </source>
</evidence>
<dbReference type="Proteomes" id="UP000015105">
    <property type="component" value="Chromosome 2D"/>
</dbReference>
<dbReference type="EnsemblPlants" id="AET2Gv21175800.19">
    <property type="protein sequence ID" value="AET2Gv21175800.19"/>
    <property type="gene ID" value="AET2Gv21175800"/>
</dbReference>
<evidence type="ECO:0000313" key="2">
    <source>
        <dbReference type="EnsemblPlants" id="AET2Gv21175800.19"/>
    </source>
</evidence>
<dbReference type="Gramene" id="AET2Gv21175800.19">
    <property type="protein sequence ID" value="AET2Gv21175800.19"/>
    <property type="gene ID" value="AET2Gv21175800"/>
</dbReference>
<feature type="region of interest" description="Disordered" evidence="1">
    <location>
        <begin position="24"/>
        <end position="56"/>
    </location>
</feature>
<feature type="compositionally biased region" description="Polar residues" evidence="1">
    <location>
        <begin position="26"/>
        <end position="39"/>
    </location>
</feature>
<evidence type="ECO:0000256" key="1">
    <source>
        <dbReference type="SAM" id="MobiDB-lite"/>
    </source>
</evidence>
<reference evidence="3" key="2">
    <citation type="journal article" date="2017" name="Nat. Plants">
        <title>The Aegilops tauschii genome reveals multiple impacts of transposons.</title>
        <authorList>
            <person name="Zhao G."/>
            <person name="Zou C."/>
            <person name="Li K."/>
            <person name="Wang K."/>
            <person name="Li T."/>
            <person name="Gao L."/>
            <person name="Zhang X."/>
            <person name="Wang H."/>
            <person name="Yang Z."/>
            <person name="Liu X."/>
            <person name="Jiang W."/>
            <person name="Mao L."/>
            <person name="Kong X."/>
            <person name="Jiao Y."/>
            <person name="Jia J."/>
        </authorList>
    </citation>
    <scope>NUCLEOTIDE SEQUENCE [LARGE SCALE GENOMIC DNA]</scope>
    <source>
        <strain evidence="3">cv. AL8/78</strain>
    </source>
</reference>
<reference evidence="2" key="4">
    <citation type="submission" date="2019-03" db="UniProtKB">
        <authorList>
            <consortium name="EnsemblPlants"/>
        </authorList>
    </citation>
    <scope>IDENTIFICATION</scope>
</reference>
<protein>
    <submittedName>
        <fullName evidence="2">Uncharacterized protein</fullName>
    </submittedName>
</protein>
<proteinExistence type="predicted"/>
<keyword evidence="3" id="KW-1185">Reference proteome</keyword>
<accession>A0A453DB89</accession>
<name>A0A453DB89_AEGTS</name>
<dbReference type="AlphaFoldDB" id="A0A453DB89"/>
<sequence>GEPCACITRGVKGGRASRFPRRIWSTGATPTSNRPGRSTSHWRRKPGRDTKGALVGGSRPDMVDAKIITVELGYISYSEARVIPIQQHTALRCPSSIGRSPCSPNFPFPFMYGPIDIVVTRNTHFLTLAYLPA</sequence>
<reference evidence="2" key="5">
    <citation type="journal article" date="2021" name="G3 (Bethesda)">
        <title>Aegilops tauschii genome assembly Aet v5.0 features greater sequence contiguity and improved annotation.</title>
        <authorList>
            <person name="Wang L."/>
            <person name="Zhu T."/>
            <person name="Rodriguez J.C."/>
            <person name="Deal K.R."/>
            <person name="Dubcovsky J."/>
            <person name="McGuire P.E."/>
            <person name="Lux T."/>
            <person name="Spannagl M."/>
            <person name="Mayer K.F.X."/>
            <person name="Baldrich P."/>
            <person name="Meyers B.C."/>
            <person name="Huo N."/>
            <person name="Gu Y.Q."/>
            <person name="Zhou H."/>
            <person name="Devos K.M."/>
            <person name="Bennetzen J.L."/>
            <person name="Unver T."/>
            <person name="Budak H."/>
            <person name="Gulick P.J."/>
            <person name="Galiba G."/>
            <person name="Kalapos B."/>
            <person name="Nelson D.R."/>
            <person name="Li P."/>
            <person name="You F.M."/>
            <person name="Luo M.C."/>
            <person name="Dvorak J."/>
        </authorList>
    </citation>
    <scope>NUCLEOTIDE SEQUENCE [LARGE SCALE GENOMIC DNA]</scope>
    <source>
        <strain evidence="2">cv. AL8/78</strain>
    </source>
</reference>
<reference evidence="2" key="3">
    <citation type="journal article" date="2017" name="Nature">
        <title>Genome sequence of the progenitor of the wheat D genome Aegilops tauschii.</title>
        <authorList>
            <person name="Luo M.C."/>
            <person name="Gu Y.Q."/>
            <person name="Puiu D."/>
            <person name="Wang H."/>
            <person name="Twardziok S.O."/>
            <person name="Deal K.R."/>
            <person name="Huo N."/>
            <person name="Zhu T."/>
            <person name="Wang L."/>
            <person name="Wang Y."/>
            <person name="McGuire P.E."/>
            <person name="Liu S."/>
            <person name="Long H."/>
            <person name="Ramasamy R.K."/>
            <person name="Rodriguez J.C."/>
            <person name="Van S.L."/>
            <person name="Yuan L."/>
            <person name="Wang Z."/>
            <person name="Xia Z."/>
            <person name="Xiao L."/>
            <person name="Anderson O.D."/>
            <person name="Ouyang S."/>
            <person name="Liang Y."/>
            <person name="Zimin A.V."/>
            <person name="Pertea G."/>
            <person name="Qi P."/>
            <person name="Bennetzen J.L."/>
            <person name="Dai X."/>
            <person name="Dawson M.W."/>
            <person name="Muller H.G."/>
            <person name="Kugler K."/>
            <person name="Rivarola-Duarte L."/>
            <person name="Spannagl M."/>
            <person name="Mayer K.F.X."/>
            <person name="Lu F.H."/>
            <person name="Bevan M.W."/>
            <person name="Leroy P."/>
            <person name="Li P."/>
            <person name="You F.M."/>
            <person name="Sun Q."/>
            <person name="Liu Z."/>
            <person name="Lyons E."/>
            <person name="Wicker T."/>
            <person name="Salzberg S.L."/>
            <person name="Devos K.M."/>
            <person name="Dvorak J."/>
        </authorList>
    </citation>
    <scope>NUCLEOTIDE SEQUENCE [LARGE SCALE GENOMIC DNA]</scope>
    <source>
        <strain evidence="2">cv. AL8/78</strain>
    </source>
</reference>
<reference evidence="3" key="1">
    <citation type="journal article" date="2014" name="Science">
        <title>Ancient hybridizations among the ancestral genomes of bread wheat.</title>
        <authorList>
            <consortium name="International Wheat Genome Sequencing Consortium,"/>
            <person name="Marcussen T."/>
            <person name="Sandve S.R."/>
            <person name="Heier L."/>
            <person name="Spannagl M."/>
            <person name="Pfeifer M."/>
            <person name="Jakobsen K.S."/>
            <person name="Wulff B.B."/>
            <person name="Steuernagel B."/>
            <person name="Mayer K.F."/>
            <person name="Olsen O.A."/>
        </authorList>
    </citation>
    <scope>NUCLEOTIDE SEQUENCE [LARGE SCALE GENOMIC DNA]</scope>
    <source>
        <strain evidence="3">cv. AL8/78</strain>
    </source>
</reference>